<evidence type="ECO:0000259" key="6">
    <source>
        <dbReference type="SMART" id="SM00382"/>
    </source>
</evidence>
<dbReference type="FunFam" id="3.40.50.300:FF:001660">
    <property type="entry name" value="NF-X1 finger and helicase protein, putative"/>
    <property type="match status" value="1"/>
</dbReference>
<keyword evidence="3" id="KW-0347">Helicase</keyword>
<feature type="region of interest" description="Disordered" evidence="5">
    <location>
        <begin position="2206"/>
        <end position="2243"/>
    </location>
</feature>
<evidence type="ECO:0000313" key="8">
    <source>
        <dbReference type="Proteomes" id="UP000019804"/>
    </source>
</evidence>
<dbReference type="SMART" id="SM00382">
    <property type="entry name" value="AAA"/>
    <property type="match status" value="4"/>
</dbReference>
<feature type="domain" description="AAA+ ATPase" evidence="6">
    <location>
        <begin position="475"/>
        <end position="893"/>
    </location>
</feature>
<dbReference type="GO" id="GO:0004386">
    <property type="term" value="F:helicase activity"/>
    <property type="evidence" value="ECO:0007669"/>
    <property type="project" value="InterPro"/>
</dbReference>
<dbReference type="Gene3D" id="1.10.8.60">
    <property type="match status" value="2"/>
</dbReference>
<dbReference type="SUPFAM" id="SSF52540">
    <property type="entry name" value="P-loop containing nucleoside triphosphate hydrolases"/>
    <property type="match status" value="4"/>
</dbReference>
<keyword evidence="4" id="KW-0067">ATP-binding</keyword>
<dbReference type="CDD" id="cd06008">
    <property type="entry name" value="NF-X1-zinc-finger"/>
    <property type="match status" value="1"/>
</dbReference>
<dbReference type="Pfam" id="PF13087">
    <property type="entry name" value="AAA_12"/>
    <property type="match status" value="1"/>
</dbReference>
<proteinExistence type="inferred from homology"/>
<dbReference type="GeneID" id="63700364"/>
<dbReference type="STRING" id="1388766.A0A017S070"/>
<dbReference type="EMBL" id="KK088480">
    <property type="protein sequence ID" value="EYE90019.1"/>
    <property type="molecule type" value="Genomic_DNA"/>
</dbReference>
<dbReference type="FunFam" id="1.10.8.60:FF:000160">
    <property type="entry name" value="WGS project CABT00000000 data, contig 2.55"/>
    <property type="match status" value="1"/>
</dbReference>
<dbReference type="PANTHER" id="PTHR43392:SF2">
    <property type="entry name" value="AAA-TYPE ATPASE FAMILY PROTEIN _ ANKYRIN REPEAT FAMILY PROTEIN"/>
    <property type="match status" value="1"/>
</dbReference>
<dbReference type="RefSeq" id="XP_040633709.1">
    <property type="nucleotide sequence ID" value="XM_040785240.1"/>
</dbReference>
<dbReference type="InterPro" id="IPR047187">
    <property type="entry name" value="SF1_C_Upf1"/>
</dbReference>
<protein>
    <submittedName>
        <fullName evidence="7">Putative AAA family ATPase</fullName>
    </submittedName>
</protein>
<dbReference type="GO" id="GO:0005524">
    <property type="term" value="F:ATP binding"/>
    <property type="evidence" value="ECO:0007669"/>
    <property type="project" value="UniProtKB-KW"/>
</dbReference>
<comment type="similarity">
    <text evidence="1">Belongs to the CbxX/CfxQ family.</text>
</comment>
<dbReference type="PRINTS" id="PR00819">
    <property type="entry name" value="CBXCFQXSUPER"/>
</dbReference>
<keyword evidence="3" id="KW-0378">Hydrolase</keyword>
<keyword evidence="8" id="KW-1185">Reference proteome</keyword>
<dbReference type="Pfam" id="PF00004">
    <property type="entry name" value="AAA"/>
    <property type="match status" value="3"/>
</dbReference>
<dbReference type="InterPro" id="IPR000641">
    <property type="entry name" value="CbxX/CfxQ"/>
</dbReference>
<evidence type="ECO:0000313" key="7">
    <source>
        <dbReference type="EMBL" id="EYE90019.1"/>
    </source>
</evidence>
<feature type="compositionally biased region" description="Polar residues" evidence="5">
    <location>
        <begin position="2131"/>
        <end position="2144"/>
    </location>
</feature>
<evidence type="ECO:0000256" key="3">
    <source>
        <dbReference type="ARBA" id="ARBA00022806"/>
    </source>
</evidence>
<organism evidence="7 8">
    <name type="scientific">Aspergillus ruber (strain CBS 135680)</name>
    <dbReference type="NCBI Taxonomy" id="1388766"/>
    <lineage>
        <taxon>Eukaryota</taxon>
        <taxon>Fungi</taxon>
        <taxon>Dikarya</taxon>
        <taxon>Ascomycota</taxon>
        <taxon>Pezizomycotina</taxon>
        <taxon>Eurotiomycetes</taxon>
        <taxon>Eurotiomycetidae</taxon>
        <taxon>Eurotiales</taxon>
        <taxon>Aspergillaceae</taxon>
        <taxon>Aspergillus</taxon>
        <taxon>Aspergillus subgen. Aspergillus</taxon>
    </lineage>
</organism>
<accession>A0A017S070</accession>
<feature type="compositionally biased region" description="Polar residues" evidence="5">
    <location>
        <begin position="1229"/>
        <end position="1260"/>
    </location>
</feature>
<dbReference type="FunFam" id="3.40.50.300:FF:000216">
    <property type="entry name" value="Type VII secretion ATPase EccA"/>
    <property type="match status" value="3"/>
</dbReference>
<dbReference type="InterPro" id="IPR041679">
    <property type="entry name" value="DNA2/NAM7-like_C"/>
</dbReference>
<dbReference type="OrthoDB" id="2423195at2759"/>
<dbReference type="HOGENOM" id="CLU_001133_0_0_1"/>
<name>A0A017S070_ASPRC</name>
<dbReference type="CDD" id="cd22249">
    <property type="entry name" value="UDM1_RNF168_RNF169-like"/>
    <property type="match status" value="1"/>
</dbReference>
<dbReference type="CDD" id="cd18808">
    <property type="entry name" value="SF1_C_Upf1"/>
    <property type="match status" value="1"/>
</dbReference>
<dbReference type="InterPro" id="IPR041677">
    <property type="entry name" value="DNA2/NAM7_AAA_11"/>
</dbReference>
<dbReference type="InterPro" id="IPR003959">
    <property type="entry name" value="ATPase_AAA_core"/>
</dbReference>
<dbReference type="PANTHER" id="PTHR43392">
    <property type="entry name" value="AAA-TYPE ATPASE FAMILY PROTEIN / ANKYRIN REPEAT FAMILY PROTEIN"/>
    <property type="match status" value="1"/>
</dbReference>
<feature type="domain" description="AAA+ ATPase" evidence="6">
    <location>
        <begin position="1871"/>
        <end position="2008"/>
    </location>
</feature>
<feature type="compositionally biased region" description="Basic and acidic residues" evidence="5">
    <location>
        <begin position="1145"/>
        <end position="1159"/>
    </location>
</feature>
<dbReference type="CDD" id="cd00009">
    <property type="entry name" value="AAA"/>
    <property type="match status" value="2"/>
</dbReference>
<evidence type="ECO:0000256" key="5">
    <source>
        <dbReference type="SAM" id="MobiDB-lite"/>
    </source>
</evidence>
<feature type="region of interest" description="Disordered" evidence="5">
    <location>
        <begin position="1219"/>
        <end position="1263"/>
    </location>
</feature>
<dbReference type="Gene3D" id="3.40.50.300">
    <property type="entry name" value="P-loop containing nucleotide triphosphate hydrolases"/>
    <property type="match status" value="6"/>
</dbReference>
<dbReference type="InterPro" id="IPR027417">
    <property type="entry name" value="P-loop_NTPase"/>
</dbReference>
<keyword evidence="2" id="KW-0547">Nucleotide-binding</keyword>
<evidence type="ECO:0000256" key="4">
    <source>
        <dbReference type="ARBA" id="ARBA00022840"/>
    </source>
</evidence>
<dbReference type="Pfam" id="PF17866">
    <property type="entry name" value="AAA_lid_6"/>
    <property type="match status" value="2"/>
</dbReference>
<dbReference type="InterPro" id="IPR050773">
    <property type="entry name" value="CbxX/CfxQ_RuBisCO_ESX"/>
</dbReference>
<evidence type="ECO:0000256" key="2">
    <source>
        <dbReference type="ARBA" id="ARBA00022741"/>
    </source>
</evidence>
<dbReference type="Pfam" id="PF13086">
    <property type="entry name" value="AAA_11"/>
    <property type="match status" value="1"/>
</dbReference>
<dbReference type="CDD" id="cd17936">
    <property type="entry name" value="EEXXEc_NFX1"/>
    <property type="match status" value="1"/>
</dbReference>
<feature type="domain" description="AAA+ ATPase" evidence="6">
    <location>
        <begin position="1592"/>
        <end position="1712"/>
    </location>
</feature>
<feature type="region of interest" description="Disordered" evidence="5">
    <location>
        <begin position="2127"/>
        <end position="2158"/>
    </location>
</feature>
<gene>
    <name evidence="7" type="ORF">EURHEDRAFT_468177</name>
</gene>
<evidence type="ECO:0000256" key="1">
    <source>
        <dbReference type="ARBA" id="ARBA00010378"/>
    </source>
</evidence>
<dbReference type="InterPro" id="IPR041627">
    <property type="entry name" value="AAA_lid_6"/>
</dbReference>
<feature type="domain" description="AAA+ ATPase" evidence="6">
    <location>
        <begin position="1314"/>
        <end position="1449"/>
    </location>
</feature>
<sequence length="2307" mass="259919">MDTRTDRLSKFFNLVIQGKKQITDIDKIKRLLEAIYEQPNKTSCIERIIASPTACDALQVGLRFNVTPFFLNETTAPFIHYLADPVVKKLCNGQFLQDLLLILAEPKTIWNAFMAAFMARELTESSIHAFSWMLAELLSLPSLAQIDISNDAQRVIDDGSLFLSPSSNIRSLGCRIQHILTVRSSNAPVDPDVAPGGRHDNDFSDFRCIAIYPTSDEFMSTAQPFYRRMDEISAMPHDNRIATHLDNQFRLMREDMLSELRDDIQIALGKKKGQRFATLLAKLSIVNILCGDNKRIRSCSLAISCEQGLDALSSRTSEDRKVFLKKNRNYLRHNSFGCLMRNEEIIAFATLDRNEDKLASSPPVIVLRILGDGAMKKTLISFKVYHNIRFLLVDAPIFAYEPILRCLQDRTDVPLSRELVEFKQGDTAVPSNLIPDTVIQSIQTAGNYNIQNVIGTQKPINLDPSQLESFVSGLSQRLSLIQGPPGTGKSFIGALLAKLFYDRSDEKILVMCYTNHALDQFLEDLLDIGISSSSIVRLGSKNTPRTAPLSLSEQRSSYRHARSTWDVINKYESEARSIKENLLSQAFSEYQQFKLSPRTVLEYLEFEDERFYEAFLPPELEDGMTMVGENQRSVDSTYLYDIWSTGKLAPFEVTTESQPIWAMNYETRQARIREWTHSILEEKVSNVQEYTRRIDKCQENLDKVWNKRTSSILQDKRIIGCTTTAAAMYYQDLQATSPGIVLLEEAGEILESHVLTALGPKTKHLILIGDHQQLRPKINNYALSVEKGNGYDLNRSLFERLVLVGYPHSTLAKQHRMCPEISSLVRDLTYPELEDAPKTLGRLAPRGLQDRVIFINHEHPETNFPKVSDRRDEGSKGSKHNTFEVELVLKVVRYLGQQGYGTDKLVVLTPYLGQLKLLRDRLQEEKENDPVLNDLDSYDLVRAGLLSQSSANHCKRPIRLSTIDNFQGEESEIVIATLTRSNKKGDIGFMAAPQRLNVLLSRARDILIMVGNANTFTTSKKGKGLWAPFIKSLTAKRHLYDGLPVKCEQHPNRTAILQKIEDFDTECPDGGCPLPCGIKLRCGIHTCPYKCHQLSDHSKMECSEIAEWVCSRGHRKTRYCFKIDGTCGPCNEEDRLKEAKKKRDMKLEAERERKQKEYSQRLNELQDEIAHERRLQQDKQDDEQRERTLQQHHYDLANLRSPPTSSEIRVNSIITSSAPTVETSPIHANKNNVSQPTASRSVTVKPTNEPTKQQPQTSPAQDDWDYQKRFQGAQSDDIDSLMQMVGLEEVKAKFLTIKARVDTAIRQGVNLKNERFGSVLIGNPGTGKTTVARIYANFLGSVGVLPGSCFVETTGSELANEGVSGCQKRINNILNSGGGVLFIDEAYQLTESQSHGKQAIDYLLAEVENQTGKMAVILAGYRTHMEKLLQHNPGLRSRFPNEFKFNDYEDEELRQIFEYRLNKTYKGKMKVEAGTDGLYSRIVSRRVGRGRGREGFANARAVENICSRIYDRQATRLKSARRVQNVVDDLLLTKEDLVGPEPSQALQSSSAWQELQTMIGLDSVKRTVKSLLSSLQYNYHRELKEEPPVDYSLNRIFLGSPGTGKTSVAKLYGQILVDIGMLSNGELIVKNPADFVGRFIGESEKNTKGILASTVGKVLVIDEAYGLFGGGTRDKIGTQTNQFKTAVVDTIVAEVQSTPGEDRCVLLLGYQDQMEEMFQNVNPGLSRRFPMDSAFTFDDFTGDELGRILDLKLRKQGFDTTTDGRKVALECLERARNRPHFGNAGEIDNLLNKAKLSHQQRLSAGIASPTASIFVPEDFDPDYDRGQRAEMNIAGLFAGSVGCEKIIAQMEGYCQTVKGMKVLDLDPREQVPFNFLFRGPPGTGKTTTARKMGKVYYDMGILGSDEVIESSATDLVGQYIGHTGPKTQELLEKALGKVLLIDEAYRLADGKFAKEAMDEIVDCITKPKFAGKLIIILAGYDTDINRLTDINPGLTSRFPDSIEFDGLNPDACLKLLRTVFQTRRDELLQKRTVMDISCLEGPTSDFSRDLQSRFSTLTGLPNWSNGRDINTLAKSIFGKAVRALVTGNVVITEGGILTELDCMIKERKHRLHYNPSKAVKIPAAPADLSLNPASSNTETDTNAKTHLPQRPSELEEPSQTEKFQAIKNRDACVTDEVWNQLIQDKQTAIKQEGAYRDLLKQEQQLERDAKCGNEEDENEVKKDEGTKQQHEQERLQRELERRAKEEELRKLRKKKVEMETQRKKEQQAQKKLREIGVCVQGFRWIKQARGYRCAGGSHYVSDGQLGI</sequence>
<feature type="region of interest" description="Disordered" evidence="5">
    <location>
        <begin position="1138"/>
        <end position="1161"/>
    </location>
</feature>
<dbReference type="Proteomes" id="UP000019804">
    <property type="component" value="Unassembled WGS sequence"/>
</dbReference>
<dbReference type="InterPro" id="IPR003593">
    <property type="entry name" value="AAA+_ATPase"/>
</dbReference>
<reference evidence="8" key="1">
    <citation type="journal article" date="2014" name="Nat. Commun.">
        <title>Genomic adaptations of the halophilic Dead Sea filamentous fungus Eurotium rubrum.</title>
        <authorList>
            <person name="Kis-Papo T."/>
            <person name="Weig A.R."/>
            <person name="Riley R."/>
            <person name="Persoh D."/>
            <person name="Salamov A."/>
            <person name="Sun H."/>
            <person name="Lipzen A."/>
            <person name="Wasser S.P."/>
            <person name="Rambold G."/>
            <person name="Grigoriev I.V."/>
            <person name="Nevo E."/>
        </authorList>
    </citation>
    <scope>NUCLEOTIDE SEQUENCE [LARGE SCALE GENOMIC DNA]</scope>
    <source>
        <strain evidence="8">CBS 135680</strain>
    </source>
</reference>
<dbReference type="GO" id="GO:0016887">
    <property type="term" value="F:ATP hydrolysis activity"/>
    <property type="evidence" value="ECO:0007669"/>
    <property type="project" value="InterPro"/>
</dbReference>